<feature type="transmembrane region" description="Helical" evidence="1">
    <location>
        <begin position="65"/>
        <end position="85"/>
    </location>
</feature>
<protein>
    <submittedName>
        <fullName evidence="2">Uncharacterized protein</fullName>
    </submittedName>
</protein>
<feature type="transmembrane region" description="Helical" evidence="1">
    <location>
        <begin position="111"/>
        <end position="134"/>
    </location>
</feature>
<name>B8BJV3_ORYSI</name>
<keyword evidence="1" id="KW-0472">Membrane</keyword>
<dbReference type="PANTHER" id="PTHR34201">
    <property type="entry name" value="GLYCINE-RICH PROTEIN"/>
    <property type="match status" value="1"/>
</dbReference>
<gene>
    <name evidence="2" type="ORF">OsI_35662</name>
</gene>
<dbReference type="STRING" id="39946.B8BJV3"/>
<reference evidence="2 3" key="1">
    <citation type="journal article" date="2005" name="PLoS Biol.">
        <title>The genomes of Oryza sativa: a history of duplications.</title>
        <authorList>
            <person name="Yu J."/>
            <person name="Wang J."/>
            <person name="Lin W."/>
            <person name="Li S."/>
            <person name="Li H."/>
            <person name="Zhou J."/>
            <person name="Ni P."/>
            <person name="Dong W."/>
            <person name="Hu S."/>
            <person name="Zeng C."/>
            <person name="Zhang J."/>
            <person name="Zhang Y."/>
            <person name="Li R."/>
            <person name="Xu Z."/>
            <person name="Li S."/>
            <person name="Li X."/>
            <person name="Zheng H."/>
            <person name="Cong L."/>
            <person name="Lin L."/>
            <person name="Yin J."/>
            <person name="Geng J."/>
            <person name="Li G."/>
            <person name="Shi J."/>
            <person name="Liu J."/>
            <person name="Lv H."/>
            <person name="Li J."/>
            <person name="Wang J."/>
            <person name="Deng Y."/>
            <person name="Ran L."/>
            <person name="Shi X."/>
            <person name="Wang X."/>
            <person name="Wu Q."/>
            <person name="Li C."/>
            <person name="Ren X."/>
            <person name="Wang J."/>
            <person name="Wang X."/>
            <person name="Li D."/>
            <person name="Liu D."/>
            <person name="Zhang X."/>
            <person name="Ji Z."/>
            <person name="Zhao W."/>
            <person name="Sun Y."/>
            <person name="Zhang Z."/>
            <person name="Bao J."/>
            <person name="Han Y."/>
            <person name="Dong L."/>
            <person name="Ji J."/>
            <person name="Chen P."/>
            <person name="Wu S."/>
            <person name="Liu J."/>
            <person name="Xiao Y."/>
            <person name="Bu D."/>
            <person name="Tan J."/>
            <person name="Yang L."/>
            <person name="Ye C."/>
            <person name="Zhang J."/>
            <person name="Xu J."/>
            <person name="Zhou Y."/>
            <person name="Yu Y."/>
            <person name="Zhang B."/>
            <person name="Zhuang S."/>
            <person name="Wei H."/>
            <person name="Liu B."/>
            <person name="Lei M."/>
            <person name="Yu H."/>
            <person name="Li Y."/>
            <person name="Xu H."/>
            <person name="Wei S."/>
            <person name="He X."/>
            <person name="Fang L."/>
            <person name="Zhang Z."/>
            <person name="Zhang Y."/>
            <person name="Huang X."/>
            <person name="Su Z."/>
            <person name="Tong W."/>
            <person name="Li J."/>
            <person name="Tong Z."/>
            <person name="Li S."/>
            <person name="Ye J."/>
            <person name="Wang L."/>
            <person name="Fang L."/>
            <person name="Lei T."/>
            <person name="Chen C."/>
            <person name="Chen H."/>
            <person name="Xu Z."/>
            <person name="Li H."/>
            <person name="Huang H."/>
            <person name="Zhang F."/>
            <person name="Xu H."/>
            <person name="Li N."/>
            <person name="Zhao C."/>
            <person name="Li S."/>
            <person name="Dong L."/>
            <person name="Huang Y."/>
            <person name="Li L."/>
            <person name="Xi Y."/>
            <person name="Qi Q."/>
            <person name="Li W."/>
            <person name="Zhang B."/>
            <person name="Hu W."/>
            <person name="Zhang Y."/>
            <person name="Tian X."/>
            <person name="Jiao Y."/>
            <person name="Liang X."/>
            <person name="Jin J."/>
            <person name="Gao L."/>
            <person name="Zheng W."/>
            <person name="Hao B."/>
            <person name="Liu S."/>
            <person name="Wang W."/>
            <person name="Yuan L."/>
            <person name="Cao M."/>
            <person name="McDermott J."/>
            <person name="Samudrala R."/>
            <person name="Wang J."/>
            <person name="Wong G.K."/>
            <person name="Yang H."/>
        </authorList>
    </citation>
    <scope>NUCLEOTIDE SEQUENCE [LARGE SCALE GENOMIC DNA]</scope>
    <source>
        <strain evidence="3">cv. 93-11</strain>
    </source>
</reference>
<accession>B8BJV3</accession>
<dbReference type="Gramene" id="BGIOSGA035063-TA">
    <property type="protein sequence ID" value="BGIOSGA035063-PA"/>
    <property type="gene ID" value="BGIOSGA035063"/>
</dbReference>
<evidence type="ECO:0000313" key="3">
    <source>
        <dbReference type="Proteomes" id="UP000007015"/>
    </source>
</evidence>
<dbReference type="PANTHER" id="PTHR34201:SF8">
    <property type="entry name" value="EXPRESSED PROTEIN"/>
    <property type="match status" value="1"/>
</dbReference>
<dbReference type="HOGENOM" id="CLU_1306551_0_0_1"/>
<dbReference type="OMA" id="HTWIKLN"/>
<dbReference type="InterPro" id="IPR053288">
    <property type="entry name" value="TGD_Bridge_Protein"/>
</dbReference>
<keyword evidence="3" id="KW-1185">Reference proteome</keyword>
<evidence type="ECO:0000256" key="1">
    <source>
        <dbReference type="SAM" id="Phobius"/>
    </source>
</evidence>
<feature type="transmembrane region" description="Helical" evidence="1">
    <location>
        <begin position="36"/>
        <end position="59"/>
    </location>
</feature>
<dbReference type="AlphaFoldDB" id="B8BJV3"/>
<organism evidence="2 3">
    <name type="scientific">Oryza sativa subsp. indica</name>
    <name type="common">Rice</name>
    <dbReference type="NCBI Taxonomy" id="39946"/>
    <lineage>
        <taxon>Eukaryota</taxon>
        <taxon>Viridiplantae</taxon>
        <taxon>Streptophyta</taxon>
        <taxon>Embryophyta</taxon>
        <taxon>Tracheophyta</taxon>
        <taxon>Spermatophyta</taxon>
        <taxon>Magnoliopsida</taxon>
        <taxon>Liliopsida</taxon>
        <taxon>Poales</taxon>
        <taxon>Poaceae</taxon>
        <taxon>BOP clade</taxon>
        <taxon>Oryzoideae</taxon>
        <taxon>Oryzeae</taxon>
        <taxon>Oryzinae</taxon>
        <taxon>Oryza</taxon>
        <taxon>Oryza sativa</taxon>
    </lineage>
</organism>
<proteinExistence type="predicted"/>
<sequence length="177" mass="18709">MGSGSKKKSGGGDDQRPLLWRLPEVTSTELGKIGPAFGLGVGCGVGAGVGFFGGAGLGYGFPGLTLGFGVGAGCGVGFGFGYGLGKGIAYDQNKRYSNVGKMFQEAPSLPIFFAMVVRHTVQLALIVFWTSIFVKHTWIKLNLDCATRDTVAGLVDELVVNTKKLVRATSKEIEKWR</sequence>
<keyword evidence="1" id="KW-1133">Transmembrane helix</keyword>
<keyword evidence="1" id="KW-0812">Transmembrane</keyword>
<evidence type="ECO:0000313" key="2">
    <source>
        <dbReference type="EMBL" id="EEC67939.1"/>
    </source>
</evidence>
<dbReference type="Proteomes" id="UP000007015">
    <property type="component" value="Chromosome 11"/>
</dbReference>
<dbReference type="EMBL" id="CM000136">
    <property type="protein sequence ID" value="EEC67939.1"/>
    <property type="molecule type" value="Genomic_DNA"/>
</dbReference>